<evidence type="ECO:0000256" key="1">
    <source>
        <dbReference type="SAM" id="MobiDB-lite"/>
    </source>
</evidence>
<protein>
    <recommendedName>
        <fullName evidence="4">DUF4244 domain-containing protein</fullName>
    </recommendedName>
</protein>
<dbReference type="AlphaFoldDB" id="A0A7D7Q2X9"/>
<organism evidence="2 3">
    <name type="scientific">Kocuria varians</name>
    <name type="common">Micrococcus varians</name>
    <dbReference type="NCBI Taxonomy" id="1272"/>
    <lineage>
        <taxon>Bacteria</taxon>
        <taxon>Bacillati</taxon>
        <taxon>Actinomycetota</taxon>
        <taxon>Actinomycetes</taxon>
        <taxon>Micrococcales</taxon>
        <taxon>Micrococcaceae</taxon>
        <taxon>Kocuria</taxon>
    </lineage>
</organism>
<dbReference type="InterPro" id="IPR025338">
    <property type="entry name" value="DUF4244"/>
</dbReference>
<feature type="compositionally biased region" description="Low complexity" evidence="1">
    <location>
        <begin position="53"/>
        <end position="73"/>
    </location>
</feature>
<proteinExistence type="predicted"/>
<evidence type="ECO:0000313" key="3">
    <source>
        <dbReference type="Proteomes" id="UP000216825"/>
    </source>
</evidence>
<sequence>MSTLTLPPVRTDRPAPAAGTEIPMETIDLRLLDAATGTEVHTVTALAGPAAASVPARGGAPATAGGPASGGTALARVPRALSSDDPDLGASTAEYAVIVLAAAAFGGVMAAVLSSDSVSGMLLGMIQKALSF</sequence>
<reference evidence="3" key="1">
    <citation type="submission" date="2017-08" db="EMBL/GenBank/DDBJ databases">
        <title>Draft Genome Sequence of Kocuria varians 80.</title>
        <authorList>
            <person name="Minaev M."/>
            <person name="Kurbakov K.A."/>
            <person name="Solodovnikova G.I."/>
            <person name="Kuznetsova O.A."/>
            <person name="Lisitsyn A.B."/>
        </authorList>
    </citation>
    <scope>NUCLEOTIDE SEQUENCE [LARGE SCALE GENOMIC DNA]</scope>
    <source>
        <strain evidence="3">80</strain>
    </source>
</reference>
<dbReference type="EMBL" id="CP059343">
    <property type="protein sequence ID" value="QMS55538.1"/>
    <property type="molecule type" value="Genomic_DNA"/>
</dbReference>
<dbReference type="Proteomes" id="UP000216825">
    <property type="component" value="Chromosome"/>
</dbReference>
<evidence type="ECO:0008006" key="4">
    <source>
        <dbReference type="Google" id="ProtNLM"/>
    </source>
</evidence>
<dbReference type="Pfam" id="PF14029">
    <property type="entry name" value="DUF4244"/>
    <property type="match status" value="1"/>
</dbReference>
<feature type="region of interest" description="Disordered" evidence="1">
    <location>
        <begin position="53"/>
        <end position="83"/>
    </location>
</feature>
<name>A0A7D7Q2X9_KOCVA</name>
<evidence type="ECO:0000313" key="2">
    <source>
        <dbReference type="EMBL" id="QMS55538.1"/>
    </source>
</evidence>
<dbReference type="KEGG" id="kvr:CIB50_0000223"/>
<gene>
    <name evidence="2" type="ORF">CIB50_0000223</name>
</gene>
<keyword evidence="3" id="KW-1185">Reference proteome</keyword>
<accession>A0A7D7Q2X9</accession>
<dbReference type="RefSeq" id="WP_062628000.1">
    <property type="nucleotide sequence ID" value="NZ_CP059343.1"/>
</dbReference>
<reference evidence="2 3" key="2">
    <citation type="submission" date="2020-07" db="EMBL/GenBank/DDBJ databases">
        <title>Genome of starter culture bacteria Kocuria salsicia reveals its technological properties and safety for usage in meat industry.</title>
        <authorList>
            <person name="Michael M."/>
            <person name="Konstantin K."/>
            <person name="Evgenii K."/>
            <person name="Galina S."/>
            <person name="Oksana K."/>
            <person name="Andrei L."/>
        </authorList>
    </citation>
    <scope>NUCLEOTIDE SEQUENCE [LARGE SCALE GENOMIC DNA]</scope>
    <source>
        <strain evidence="2 3">80</strain>
    </source>
</reference>